<feature type="domain" description="Sulfatase N-terminal" evidence="5">
    <location>
        <begin position="20"/>
        <end position="314"/>
    </location>
</feature>
<evidence type="ECO:0000259" key="5">
    <source>
        <dbReference type="Pfam" id="PF00884"/>
    </source>
</evidence>
<reference evidence="6" key="1">
    <citation type="journal article" date="2014" name="Front. Microbiol.">
        <title>High frequency of phylogenetically diverse reductive dehalogenase-homologous genes in deep subseafloor sedimentary metagenomes.</title>
        <authorList>
            <person name="Kawai M."/>
            <person name="Futagami T."/>
            <person name="Toyoda A."/>
            <person name="Takaki Y."/>
            <person name="Nishi S."/>
            <person name="Hori S."/>
            <person name="Arai W."/>
            <person name="Tsubouchi T."/>
            <person name="Morono Y."/>
            <person name="Uchiyama I."/>
            <person name="Ito T."/>
            <person name="Fujiyama A."/>
            <person name="Inagaki F."/>
            <person name="Takami H."/>
        </authorList>
    </citation>
    <scope>NUCLEOTIDE SEQUENCE</scope>
    <source>
        <strain evidence="6">Expedition CK06-06</strain>
    </source>
</reference>
<dbReference type="InterPro" id="IPR024607">
    <property type="entry name" value="Sulfatase_CS"/>
</dbReference>
<dbReference type="GO" id="GO:0004065">
    <property type="term" value="F:arylsulfatase activity"/>
    <property type="evidence" value="ECO:0007669"/>
    <property type="project" value="TreeGrafter"/>
</dbReference>
<keyword evidence="3" id="KW-0378">Hydrolase</keyword>
<dbReference type="SUPFAM" id="SSF53649">
    <property type="entry name" value="Alkaline phosphatase-like"/>
    <property type="match status" value="1"/>
</dbReference>
<evidence type="ECO:0000256" key="1">
    <source>
        <dbReference type="ARBA" id="ARBA00008779"/>
    </source>
</evidence>
<organism evidence="6">
    <name type="scientific">marine sediment metagenome</name>
    <dbReference type="NCBI Taxonomy" id="412755"/>
    <lineage>
        <taxon>unclassified sequences</taxon>
        <taxon>metagenomes</taxon>
        <taxon>ecological metagenomes</taxon>
    </lineage>
</organism>
<dbReference type="InterPro" id="IPR000917">
    <property type="entry name" value="Sulfatase_N"/>
</dbReference>
<dbReference type="InterPro" id="IPR050738">
    <property type="entry name" value="Sulfatase"/>
</dbReference>
<dbReference type="PROSITE" id="PS00149">
    <property type="entry name" value="SULFATASE_2"/>
    <property type="match status" value="1"/>
</dbReference>
<dbReference type="Gene3D" id="3.40.720.10">
    <property type="entry name" value="Alkaline Phosphatase, subunit A"/>
    <property type="match status" value="1"/>
</dbReference>
<proteinExistence type="inferred from homology"/>
<keyword evidence="2" id="KW-0479">Metal-binding</keyword>
<evidence type="ECO:0000256" key="2">
    <source>
        <dbReference type="ARBA" id="ARBA00022723"/>
    </source>
</evidence>
<comment type="similarity">
    <text evidence="1">Belongs to the sulfatase family.</text>
</comment>
<comment type="caution">
    <text evidence="6">The sequence shown here is derived from an EMBL/GenBank/DDBJ whole genome shotgun (WGS) entry which is preliminary data.</text>
</comment>
<protein>
    <recommendedName>
        <fullName evidence="5">Sulfatase N-terminal domain-containing protein</fullName>
    </recommendedName>
</protein>
<sequence length="314" mass="34824">MAGAILPGSPAWSRTNTKTNFILIFADDLGYGDISGFGLKQSPFETPNLDRMAAEGAKLTSFYVPTPYCAPSRATILTGRYPFRNGVPFNPAPDSGINDVGLPHSEITIAEALKDAGYTSTCIGKWHLGHTFHYLPRRQGFDEYFGILYSNDMRPVQLVENEKVVEYPVIQATLTKRYTQRALDFIERSFRRNRPFFLYLPHAMPHKPLAASEDFYTPDTPDDLYADVIRELDWSVGQILDKIKKLGLDSNTLVLFTSDNGPSYGGSTGGLRGMKGRTWEGGIRVPMIARWPGRIPAGNVNHSPAGSIDVFPTI</sequence>
<name>X0T251_9ZZZZ</name>
<dbReference type="GO" id="GO:0046872">
    <property type="term" value="F:metal ion binding"/>
    <property type="evidence" value="ECO:0007669"/>
    <property type="project" value="UniProtKB-KW"/>
</dbReference>
<accession>X0T251</accession>
<gene>
    <name evidence="6" type="ORF">S01H1_11699</name>
</gene>
<dbReference type="AlphaFoldDB" id="X0T251"/>
<keyword evidence="4" id="KW-0106">Calcium</keyword>
<evidence type="ECO:0000313" key="6">
    <source>
        <dbReference type="EMBL" id="GAF81426.1"/>
    </source>
</evidence>
<evidence type="ECO:0000256" key="4">
    <source>
        <dbReference type="ARBA" id="ARBA00022837"/>
    </source>
</evidence>
<feature type="non-terminal residue" evidence="6">
    <location>
        <position position="314"/>
    </location>
</feature>
<dbReference type="Pfam" id="PF00884">
    <property type="entry name" value="Sulfatase"/>
    <property type="match status" value="1"/>
</dbReference>
<dbReference type="InterPro" id="IPR017850">
    <property type="entry name" value="Alkaline_phosphatase_core_sf"/>
</dbReference>
<evidence type="ECO:0000256" key="3">
    <source>
        <dbReference type="ARBA" id="ARBA00022801"/>
    </source>
</evidence>
<dbReference type="PANTHER" id="PTHR42693:SF33">
    <property type="entry name" value="ARYLSULFATASE"/>
    <property type="match status" value="1"/>
</dbReference>
<dbReference type="PANTHER" id="PTHR42693">
    <property type="entry name" value="ARYLSULFATASE FAMILY MEMBER"/>
    <property type="match status" value="1"/>
</dbReference>
<dbReference type="EMBL" id="BARS01005970">
    <property type="protein sequence ID" value="GAF81426.1"/>
    <property type="molecule type" value="Genomic_DNA"/>
</dbReference>